<dbReference type="GO" id="GO:0004470">
    <property type="term" value="F:malic enzyme activity"/>
    <property type="evidence" value="ECO:0007669"/>
    <property type="project" value="InterPro"/>
</dbReference>
<dbReference type="PATRIC" id="fig|1423730.4.peg.599"/>
<feature type="domain" description="Malic enzyme N-terminal" evidence="17">
    <location>
        <begin position="69"/>
        <end position="251"/>
    </location>
</feature>
<evidence type="ECO:0000256" key="15">
    <source>
        <dbReference type="RuleBase" id="RU003427"/>
    </source>
</evidence>
<feature type="active site" description="Proton acceptor" evidence="12">
    <location>
        <position position="165"/>
    </location>
</feature>
<dbReference type="SUPFAM" id="SSF53223">
    <property type="entry name" value="Aminoacid dehydrogenase-like, N-terminal domain"/>
    <property type="match status" value="1"/>
</dbReference>
<dbReference type="GO" id="GO:0005829">
    <property type="term" value="C:cytosol"/>
    <property type="evidence" value="ECO:0007669"/>
    <property type="project" value="TreeGrafter"/>
</dbReference>
<reference evidence="18 19" key="1">
    <citation type="journal article" date="2015" name="Genome Announc.">
        <title>Expanding the biotechnology potential of lactobacilli through comparative genomics of 213 strains and associated genera.</title>
        <authorList>
            <person name="Sun Z."/>
            <person name="Harris H.M."/>
            <person name="McCann A."/>
            <person name="Guo C."/>
            <person name="Argimon S."/>
            <person name="Zhang W."/>
            <person name="Yang X."/>
            <person name="Jeffery I.B."/>
            <person name="Cooney J.C."/>
            <person name="Kagawa T.F."/>
            <person name="Liu W."/>
            <person name="Song Y."/>
            <person name="Salvetti E."/>
            <person name="Wrobel A."/>
            <person name="Rasinkangas P."/>
            <person name="Parkhill J."/>
            <person name="Rea M.C."/>
            <person name="O'Sullivan O."/>
            <person name="Ritari J."/>
            <person name="Douillard F.P."/>
            <person name="Paul Ross R."/>
            <person name="Yang R."/>
            <person name="Briner A.E."/>
            <person name="Felis G.E."/>
            <person name="de Vos W.M."/>
            <person name="Barrangou R."/>
            <person name="Klaenhammer T.R."/>
            <person name="Caufield P.W."/>
            <person name="Cui Y."/>
            <person name="Zhang H."/>
            <person name="O'Toole P.W."/>
        </authorList>
    </citation>
    <scope>NUCLEOTIDE SEQUENCE [LARGE SCALE GENOMIC DNA]</scope>
    <source>
        <strain evidence="18 19">DSM 22697</strain>
    </source>
</reference>
<dbReference type="GO" id="GO:0051287">
    <property type="term" value="F:NAD binding"/>
    <property type="evidence" value="ECO:0007669"/>
    <property type="project" value="InterPro"/>
</dbReference>
<evidence type="ECO:0000256" key="14">
    <source>
        <dbReference type="PIRSR" id="PIRSR000106-3"/>
    </source>
</evidence>
<dbReference type="InterPro" id="IPR037062">
    <property type="entry name" value="Malic_N_dom_sf"/>
</dbReference>
<feature type="binding site" evidence="14">
    <location>
        <position position="237"/>
    </location>
    <ligand>
        <name>a divalent metal cation</name>
        <dbReference type="ChEBI" id="CHEBI:60240"/>
    </ligand>
</feature>
<dbReference type="PROSITE" id="PS00331">
    <property type="entry name" value="MALIC_ENZYMES"/>
    <property type="match status" value="1"/>
</dbReference>
<dbReference type="GO" id="GO:0030145">
    <property type="term" value="F:manganese ion binding"/>
    <property type="evidence" value="ECO:0007669"/>
    <property type="project" value="UniProtKB-ARBA"/>
</dbReference>
<dbReference type="STRING" id="1423730.FC75_GL000575"/>
<evidence type="ECO:0000256" key="10">
    <source>
        <dbReference type="ARBA" id="ARBA00066983"/>
    </source>
</evidence>
<dbReference type="PRINTS" id="PR00072">
    <property type="entry name" value="MALOXRDTASE"/>
</dbReference>
<organism evidence="18 19">
    <name type="scientific">Lacticaseibacillus camelliae DSM 22697 = JCM 13995</name>
    <dbReference type="NCBI Taxonomy" id="1423730"/>
    <lineage>
        <taxon>Bacteria</taxon>
        <taxon>Bacillati</taxon>
        <taxon>Bacillota</taxon>
        <taxon>Bacilli</taxon>
        <taxon>Lactobacillales</taxon>
        <taxon>Lactobacillaceae</taxon>
        <taxon>Lacticaseibacillus</taxon>
    </lineage>
</organism>
<keyword evidence="5 14" id="KW-0479">Metal-binding</keyword>
<evidence type="ECO:0000256" key="2">
    <source>
        <dbReference type="ARBA" id="ARBA00001936"/>
    </source>
</evidence>
<keyword evidence="6" id="KW-0520">NAD</keyword>
<comment type="subunit">
    <text evidence="4">Homodimer.</text>
</comment>
<dbReference type="NCBIfam" id="NF010052">
    <property type="entry name" value="PRK13529.1"/>
    <property type="match status" value="1"/>
</dbReference>
<feature type="active site" description="Proton donor" evidence="12">
    <location>
        <position position="92"/>
    </location>
</feature>
<feature type="binding site" evidence="13">
    <location>
        <position position="405"/>
    </location>
    <ligand>
        <name>(S)-malate</name>
        <dbReference type="ChEBI" id="CHEBI:15589"/>
    </ligand>
</feature>
<dbReference type="GO" id="GO:0006108">
    <property type="term" value="P:malate metabolic process"/>
    <property type="evidence" value="ECO:0007669"/>
    <property type="project" value="TreeGrafter"/>
</dbReference>
<dbReference type="Pfam" id="PF00390">
    <property type="entry name" value="malic"/>
    <property type="match status" value="1"/>
</dbReference>
<comment type="similarity">
    <text evidence="3 15">Belongs to the malic enzymes family.</text>
</comment>
<dbReference type="PANTHER" id="PTHR23406">
    <property type="entry name" value="MALIC ENZYME-RELATED"/>
    <property type="match status" value="1"/>
</dbReference>
<dbReference type="EMBL" id="AYZJ01000085">
    <property type="protein sequence ID" value="KRN18635.1"/>
    <property type="molecule type" value="Genomic_DNA"/>
</dbReference>
<comment type="cofactor">
    <cofactor evidence="14">
        <name>Mg(2+)</name>
        <dbReference type="ChEBI" id="CHEBI:18420"/>
    </cofactor>
    <cofactor evidence="14">
        <name>Mn(2+)</name>
        <dbReference type="ChEBI" id="CHEBI:29035"/>
    </cofactor>
    <text evidence="14">Divalent metal cations. Prefers magnesium or manganese.</text>
</comment>
<evidence type="ECO:0000256" key="3">
    <source>
        <dbReference type="ARBA" id="ARBA00008785"/>
    </source>
</evidence>
<dbReference type="NCBIfam" id="NF041582">
    <property type="entry name" value="malolactic"/>
    <property type="match status" value="1"/>
</dbReference>
<dbReference type="AlphaFoldDB" id="A0A0R2ETV3"/>
<dbReference type="Pfam" id="PF03949">
    <property type="entry name" value="Malic_M"/>
    <property type="match status" value="1"/>
</dbReference>
<comment type="cofactor">
    <cofactor evidence="2">
        <name>Mn(2+)</name>
        <dbReference type="ChEBI" id="CHEBI:29035"/>
    </cofactor>
</comment>
<accession>A0A0R2ETV3</accession>
<dbReference type="InterPro" id="IPR001891">
    <property type="entry name" value="Malic_OxRdtase"/>
</dbReference>
<gene>
    <name evidence="18" type="ORF">FC75_GL000575</name>
</gene>
<dbReference type="InterPro" id="IPR015884">
    <property type="entry name" value="Malic_enzyme_CS"/>
</dbReference>
<sequence length="552" mass="60014">MKYTPEQLLHDPFLNKGTAFTAEERAKYGLNGLLPSAIQTLDQQVTQAYAQLESKPTPVAKRQFLMQLFNVNHVLFYKLFSEHIVEFMPIVYDPTIADFIENYSALFIEPQNATYLSIDAQDDMEAALRRSANGRDIRLIVVTDGEGILGIGDWGTQGVDIAVGKLMVYTGAAGIDPSQVLPVVLDAGTTRKELLEDDLYLGVRHDRIYGEKYHAFVDKFVATAEKLFPHLYLHFEDFGRANAADILNQYKDKITTFNDDIQGTGIIVLAGLFGAMNISKQKLTDQVYMSFGAGTAGAGITQRVYDEFLQQGMDPAEAKKHFYLVDKQGLLFDDDDTLTPAQKPFARSRSEFKNAAELTSLEAAVKAVHPTVLVGTSTQPGSFTQPIVAEMAAHTERPIIFPLSNPTKLAEAKAADLIKWTEGRALVATGIPAADVDYNGVTYAIGQANNALVYPGLGLGTIAATSKLLSDAMISAAAHSLGGLVDPDKAGAAVLPPVSKLDQFSKTVAIAVATQAVKDGLNEEPIADVKQAVADMQWSPEYRDLTDVEVED</sequence>
<dbReference type="FunFam" id="3.40.50.10380:FF:000001">
    <property type="entry name" value="NAD-dependent malic enzyme"/>
    <property type="match status" value="1"/>
</dbReference>
<dbReference type="SMART" id="SM01274">
    <property type="entry name" value="malic"/>
    <property type="match status" value="1"/>
</dbReference>
<comment type="catalytic activity">
    <reaction evidence="9">
        <text>(S)-malate + H(+) = (S)-lactate + CO2</text>
        <dbReference type="Rhea" id="RHEA:46276"/>
        <dbReference type="ChEBI" id="CHEBI:15378"/>
        <dbReference type="ChEBI" id="CHEBI:15589"/>
        <dbReference type="ChEBI" id="CHEBI:16526"/>
        <dbReference type="ChEBI" id="CHEBI:16651"/>
        <dbReference type="EC" id="4.1.1.101"/>
    </reaction>
</comment>
<keyword evidence="8" id="KW-0456">Lyase</keyword>
<evidence type="ECO:0000256" key="5">
    <source>
        <dbReference type="ARBA" id="ARBA00022723"/>
    </source>
</evidence>
<keyword evidence="7" id="KW-0464">Manganese</keyword>
<dbReference type="SUPFAM" id="SSF51735">
    <property type="entry name" value="NAD(P)-binding Rossmann-fold domains"/>
    <property type="match status" value="1"/>
</dbReference>
<protein>
    <recommendedName>
        <fullName evidence="11">Malolactic enzyme</fullName>
        <ecNumber evidence="10">4.1.1.101</ecNumber>
    </recommendedName>
</protein>
<name>A0A0R2ETV3_9LACO</name>
<evidence type="ECO:0000256" key="6">
    <source>
        <dbReference type="ARBA" id="ARBA00023027"/>
    </source>
</evidence>
<dbReference type="Proteomes" id="UP000050865">
    <property type="component" value="Unassembled WGS sequence"/>
</dbReference>
<feature type="binding site" evidence="14">
    <location>
        <position position="236"/>
    </location>
    <ligand>
        <name>a divalent metal cation</name>
        <dbReference type="ChEBI" id="CHEBI:60240"/>
    </ligand>
</feature>
<evidence type="ECO:0000256" key="8">
    <source>
        <dbReference type="ARBA" id="ARBA00023239"/>
    </source>
</evidence>
<dbReference type="InterPro" id="IPR046346">
    <property type="entry name" value="Aminoacid_DH-like_N_sf"/>
</dbReference>
<feature type="domain" description="Malic enzyme NAD-binding" evidence="16">
    <location>
        <begin position="261"/>
        <end position="517"/>
    </location>
</feature>
<evidence type="ECO:0000256" key="9">
    <source>
        <dbReference type="ARBA" id="ARBA00051739"/>
    </source>
</evidence>
<dbReference type="Gene3D" id="3.40.50.720">
    <property type="entry name" value="NAD(P)-binding Rossmann-like Domain"/>
    <property type="match status" value="1"/>
</dbReference>
<feature type="binding site" evidence="13">
    <location>
        <position position="449"/>
    </location>
    <ligand>
        <name>(S)-malate</name>
        <dbReference type="ChEBI" id="CHEBI:15589"/>
    </ligand>
</feature>
<dbReference type="GO" id="GO:0043883">
    <property type="term" value="F:malolactic enzyme activity"/>
    <property type="evidence" value="ECO:0007669"/>
    <property type="project" value="UniProtKB-EC"/>
</dbReference>
<dbReference type="SMART" id="SM00919">
    <property type="entry name" value="Malic_M"/>
    <property type="match status" value="1"/>
</dbReference>
<evidence type="ECO:0000256" key="13">
    <source>
        <dbReference type="PIRSR" id="PIRSR000106-2"/>
    </source>
</evidence>
<dbReference type="PIRSF" id="PIRSF000106">
    <property type="entry name" value="ME"/>
    <property type="match status" value="1"/>
</dbReference>
<dbReference type="GO" id="GO:0016616">
    <property type="term" value="F:oxidoreductase activity, acting on the CH-OH group of donors, NAD or NADP as acceptor"/>
    <property type="evidence" value="ECO:0007669"/>
    <property type="project" value="InterPro"/>
</dbReference>
<comment type="cofactor">
    <cofactor evidence="1">
        <name>NAD(+)</name>
        <dbReference type="ChEBI" id="CHEBI:57540"/>
    </cofactor>
</comment>
<keyword evidence="19" id="KW-1185">Reference proteome</keyword>
<proteinExistence type="inferred from homology"/>
<evidence type="ECO:0000259" key="16">
    <source>
        <dbReference type="SMART" id="SM00919"/>
    </source>
</evidence>
<dbReference type="GO" id="GO:0043464">
    <property type="term" value="P:malolactic fermentation"/>
    <property type="evidence" value="ECO:0007669"/>
    <property type="project" value="InterPro"/>
</dbReference>
<evidence type="ECO:0000259" key="17">
    <source>
        <dbReference type="SMART" id="SM01274"/>
    </source>
</evidence>
<feature type="binding site" evidence="14">
    <location>
        <position position="260"/>
    </location>
    <ligand>
        <name>a divalent metal cation</name>
        <dbReference type="ChEBI" id="CHEBI:60240"/>
    </ligand>
</feature>
<dbReference type="InterPro" id="IPR012302">
    <property type="entry name" value="Malic_NAD-bd"/>
</dbReference>
<evidence type="ECO:0000256" key="1">
    <source>
        <dbReference type="ARBA" id="ARBA00001911"/>
    </source>
</evidence>
<comment type="caution">
    <text evidence="18">The sequence shown here is derived from an EMBL/GenBank/DDBJ whole genome shotgun (WGS) entry which is preliminary data.</text>
</comment>
<dbReference type="Gene3D" id="3.40.50.10380">
    <property type="entry name" value="Malic enzyme, N-terminal domain"/>
    <property type="match status" value="1"/>
</dbReference>
<evidence type="ECO:0000313" key="18">
    <source>
        <dbReference type="EMBL" id="KRN18635.1"/>
    </source>
</evidence>
<dbReference type="FunFam" id="3.40.50.720:FF:000182">
    <property type="entry name" value="NAD-dependent malic enzyme"/>
    <property type="match status" value="1"/>
</dbReference>
<dbReference type="OrthoDB" id="3314528at2"/>
<dbReference type="InterPro" id="IPR036291">
    <property type="entry name" value="NAD(P)-bd_dom_sf"/>
</dbReference>
<dbReference type="RefSeq" id="WP_054662878.1">
    <property type="nucleotide sequence ID" value="NZ_AYZJ01000085.1"/>
</dbReference>
<dbReference type="PANTHER" id="PTHR23406:SF34">
    <property type="entry name" value="NAD-DEPENDENT MALIC ENZYME, MITOCHONDRIAL"/>
    <property type="match status" value="1"/>
</dbReference>
<evidence type="ECO:0000313" key="19">
    <source>
        <dbReference type="Proteomes" id="UP000050865"/>
    </source>
</evidence>
<evidence type="ECO:0000256" key="12">
    <source>
        <dbReference type="PIRSR" id="PIRSR000106-1"/>
    </source>
</evidence>
<evidence type="ECO:0000256" key="4">
    <source>
        <dbReference type="ARBA" id="ARBA00011738"/>
    </source>
</evidence>
<dbReference type="EC" id="4.1.1.101" evidence="10"/>
<dbReference type="InterPro" id="IPR012301">
    <property type="entry name" value="Malic_N_dom"/>
</dbReference>
<evidence type="ECO:0000256" key="11">
    <source>
        <dbReference type="ARBA" id="ARBA00074565"/>
    </source>
</evidence>
<dbReference type="InterPro" id="IPR048182">
    <property type="entry name" value="Malolactic_enz"/>
</dbReference>
<evidence type="ECO:0000256" key="7">
    <source>
        <dbReference type="ARBA" id="ARBA00023211"/>
    </source>
</evidence>